<proteinExistence type="predicted"/>
<keyword evidence="2" id="KW-1185">Reference proteome</keyword>
<name>A0A067E6H2_CITSI</name>
<protein>
    <submittedName>
        <fullName evidence="1">Uncharacterized protein</fullName>
    </submittedName>
</protein>
<dbReference type="AlphaFoldDB" id="A0A067E6H2"/>
<evidence type="ECO:0000313" key="2">
    <source>
        <dbReference type="Proteomes" id="UP000027120"/>
    </source>
</evidence>
<feature type="non-terminal residue" evidence="1">
    <location>
        <position position="73"/>
    </location>
</feature>
<dbReference type="EMBL" id="KK785198">
    <property type="protein sequence ID" value="KDO46827.1"/>
    <property type="molecule type" value="Genomic_DNA"/>
</dbReference>
<accession>A0A067E6H2</accession>
<reference evidence="1 2" key="1">
    <citation type="submission" date="2014-04" db="EMBL/GenBank/DDBJ databases">
        <authorList>
            <consortium name="International Citrus Genome Consortium"/>
            <person name="Gmitter F."/>
            <person name="Chen C."/>
            <person name="Farmerie W."/>
            <person name="Harkins T."/>
            <person name="Desany B."/>
            <person name="Mohiuddin M."/>
            <person name="Kodira C."/>
            <person name="Borodovsky M."/>
            <person name="Lomsadze A."/>
            <person name="Burns P."/>
            <person name="Jenkins J."/>
            <person name="Prochnik S."/>
            <person name="Shu S."/>
            <person name="Chapman J."/>
            <person name="Pitluck S."/>
            <person name="Schmutz J."/>
            <person name="Rokhsar D."/>
        </authorList>
    </citation>
    <scope>NUCLEOTIDE SEQUENCE</scope>
</reference>
<evidence type="ECO:0000313" key="1">
    <source>
        <dbReference type="EMBL" id="KDO46827.1"/>
    </source>
</evidence>
<gene>
    <name evidence="1" type="ORF">CISIN_1g047155mg</name>
</gene>
<dbReference type="Proteomes" id="UP000027120">
    <property type="component" value="Unassembled WGS sequence"/>
</dbReference>
<sequence>MDIEGKRLPLRSRKINYLSHLSSIFSKACALLGKDGKPGPAVLFLFLEAASVVLDFFERSKWASLAAFLLSAF</sequence>
<organism evidence="1 2">
    <name type="scientific">Citrus sinensis</name>
    <name type="common">Sweet orange</name>
    <name type="synonym">Citrus aurantium var. sinensis</name>
    <dbReference type="NCBI Taxonomy" id="2711"/>
    <lineage>
        <taxon>Eukaryota</taxon>
        <taxon>Viridiplantae</taxon>
        <taxon>Streptophyta</taxon>
        <taxon>Embryophyta</taxon>
        <taxon>Tracheophyta</taxon>
        <taxon>Spermatophyta</taxon>
        <taxon>Magnoliopsida</taxon>
        <taxon>eudicotyledons</taxon>
        <taxon>Gunneridae</taxon>
        <taxon>Pentapetalae</taxon>
        <taxon>rosids</taxon>
        <taxon>malvids</taxon>
        <taxon>Sapindales</taxon>
        <taxon>Rutaceae</taxon>
        <taxon>Aurantioideae</taxon>
        <taxon>Citrus</taxon>
    </lineage>
</organism>